<keyword evidence="1" id="KW-0812">Transmembrane</keyword>
<name>A0ABP9FEE4_9ACTN</name>
<proteinExistence type="predicted"/>
<accession>A0ABP9FEE4</accession>
<feature type="transmembrane region" description="Helical" evidence="1">
    <location>
        <begin position="128"/>
        <end position="153"/>
    </location>
</feature>
<keyword evidence="1" id="KW-0472">Membrane</keyword>
<protein>
    <recommendedName>
        <fullName evidence="4">DUF2975 domain-containing protein</fullName>
    </recommendedName>
</protein>
<dbReference type="EMBL" id="BAABLV010000031">
    <property type="protein sequence ID" value="GAA4900757.1"/>
    <property type="molecule type" value="Genomic_DNA"/>
</dbReference>
<dbReference type="RefSeq" id="WP_345582245.1">
    <property type="nucleotide sequence ID" value="NZ_BAABLV010000031.1"/>
</dbReference>
<keyword evidence="3" id="KW-1185">Reference proteome</keyword>
<organism evidence="2 3">
    <name type="scientific">Tessaracoccus lubricantis</name>
    <dbReference type="NCBI Taxonomy" id="545543"/>
    <lineage>
        <taxon>Bacteria</taxon>
        <taxon>Bacillati</taxon>
        <taxon>Actinomycetota</taxon>
        <taxon>Actinomycetes</taxon>
        <taxon>Propionibacteriales</taxon>
        <taxon>Propionibacteriaceae</taxon>
        <taxon>Tessaracoccus</taxon>
    </lineage>
</organism>
<keyword evidence="1" id="KW-1133">Transmembrane helix</keyword>
<reference evidence="3" key="1">
    <citation type="journal article" date="2019" name="Int. J. Syst. Evol. Microbiol.">
        <title>The Global Catalogue of Microorganisms (GCM) 10K type strain sequencing project: providing services to taxonomists for standard genome sequencing and annotation.</title>
        <authorList>
            <consortium name="The Broad Institute Genomics Platform"/>
            <consortium name="The Broad Institute Genome Sequencing Center for Infectious Disease"/>
            <person name="Wu L."/>
            <person name="Ma J."/>
        </authorList>
    </citation>
    <scope>NUCLEOTIDE SEQUENCE [LARGE SCALE GENOMIC DNA]</scope>
    <source>
        <strain evidence="3">JCM 19125</strain>
    </source>
</reference>
<dbReference type="Pfam" id="PF11188">
    <property type="entry name" value="DUF2975"/>
    <property type="match status" value="1"/>
</dbReference>
<feature type="transmembrane region" description="Helical" evidence="1">
    <location>
        <begin position="84"/>
        <end position="107"/>
    </location>
</feature>
<evidence type="ECO:0000313" key="3">
    <source>
        <dbReference type="Proteomes" id="UP001501521"/>
    </source>
</evidence>
<dbReference type="Proteomes" id="UP001501521">
    <property type="component" value="Unassembled WGS sequence"/>
</dbReference>
<dbReference type="InterPro" id="IPR021354">
    <property type="entry name" value="DUF2975"/>
</dbReference>
<evidence type="ECO:0008006" key="4">
    <source>
        <dbReference type="Google" id="ProtNLM"/>
    </source>
</evidence>
<sequence>MAKDRIKFDDSDFQLTKIVGAGVAVVTAIISVVIPIITWARGEPLDTEVSPEVAGQALAGAEPGVYLGHGREIQATFTDAGLGLWLASLAPAVLFVMILAVVVWLLWQLLDDVRGGHPFTLANVRRMRAIAMVIVGGSVLLFLAGGVSNGILSSAAVEGVDAMFIAGGDARDLLLPGVGFLIAGLAEAFRRGIELEQDVEGLV</sequence>
<comment type="caution">
    <text evidence="2">The sequence shown here is derived from an EMBL/GenBank/DDBJ whole genome shotgun (WGS) entry which is preliminary data.</text>
</comment>
<feature type="transmembrane region" description="Helical" evidence="1">
    <location>
        <begin position="21"/>
        <end position="40"/>
    </location>
</feature>
<evidence type="ECO:0000313" key="2">
    <source>
        <dbReference type="EMBL" id="GAA4900757.1"/>
    </source>
</evidence>
<gene>
    <name evidence="2" type="ORF">GCM10025789_19140</name>
</gene>
<evidence type="ECO:0000256" key="1">
    <source>
        <dbReference type="SAM" id="Phobius"/>
    </source>
</evidence>